<dbReference type="Proteomes" id="UP000252517">
    <property type="component" value="Unassembled WGS sequence"/>
</dbReference>
<dbReference type="OrthoDB" id="7284229at2"/>
<name>A0A367WLZ9_9PROT</name>
<comment type="caution">
    <text evidence="1">The sequence shown here is derived from an EMBL/GenBank/DDBJ whole genome shotgun (WGS) entry which is preliminary data.</text>
</comment>
<dbReference type="Gene3D" id="3.40.50.2300">
    <property type="match status" value="1"/>
</dbReference>
<dbReference type="SUPFAM" id="SSF52172">
    <property type="entry name" value="CheY-like"/>
    <property type="match status" value="1"/>
</dbReference>
<protein>
    <recommendedName>
        <fullName evidence="3">Response regulatory domain-containing protein</fullName>
    </recommendedName>
</protein>
<dbReference type="AlphaFoldDB" id="A0A367WLZ9"/>
<reference evidence="1 2" key="1">
    <citation type="submission" date="2014-07" db="EMBL/GenBank/DDBJ databases">
        <title>Draft genome sequence of Thalassospira profundimaris S25-3-2.</title>
        <authorList>
            <person name="Lai Q."/>
            <person name="Shao Z."/>
        </authorList>
    </citation>
    <scope>NUCLEOTIDE SEQUENCE [LARGE SCALE GENOMIC DNA]</scope>
    <source>
        <strain evidence="1 2">S25-3-2</strain>
    </source>
</reference>
<evidence type="ECO:0008006" key="3">
    <source>
        <dbReference type="Google" id="ProtNLM"/>
    </source>
</evidence>
<dbReference type="RefSeq" id="WP_114090416.1">
    <property type="nucleotide sequence ID" value="NZ_JPWH01000030.1"/>
</dbReference>
<dbReference type="InterPro" id="IPR011006">
    <property type="entry name" value="CheY-like_superfamily"/>
</dbReference>
<evidence type="ECO:0000313" key="2">
    <source>
        <dbReference type="Proteomes" id="UP000252517"/>
    </source>
</evidence>
<gene>
    <name evidence="1" type="ORF">TH25_22840</name>
</gene>
<organism evidence="1 2">
    <name type="scientific">Thalassospira profundimaris</name>
    <dbReference type="NCBI Taxonomy" id="502049"/>
    <lineage>
        <taxon>Bacteria</taxon>
        <taxon>Pseudomonadati</taxon>
        <taxon>Pseudomonadota</taxon>
        <taxon>Alphaproteobacteria</taxon>
        <taxon>Rhodospirillales</taxon>
        <taxon>Thalassospiraceae</taxon>
        <taxon>Thalassospira</taxon>
    </lineage>
</organism>
<dbReference type="EMBL" id="JPWH01000030">
    <property type="protein sequence ID" value="RCK42454.1"/>
    <property type="molecule type" value="Genomic_DNA"/>
</dbReference>
<evidence type="ECO:0000313" key="1">
    <source>
        <dbReference type="EMBL" id="RCK42454.1"/>
    </source>
</evidence>
<proteinExistence type="predicted"/>
<accession>A0A367WLZ9</accession>
<sequence>MRLDFNVLWVDDQPDRIDAQIKAIKIAMLDEGFEFNPTKCQSVDRVKEKIADNVFCDEIDLVLVDWDLGGGVQGQEAIREIRERVPYKDVVFYSAMTEADELRKLVFDNNLEGVFCVRRSELVDEVSGVFESLVKKVLDLDHTRGIVMGATSDIDLLAGQCLIAMYRALDEQARMEFVKDALSRIAKKVERMRECADKLHVDAEFASILKEHMLFTAIDRLRMLSTALKSSEKGKAYRVAVTEYIEKVVPKRNSLGHQVLNPTSRELADVVEGSSPITVEEMRELRCALLSLRSQFRDLHAALID</sequence>